<keyword evidence="2" id="KW-0808">Transferase</keyword>
<dbReference type="InterPro" id="IPR043519">
    <property type="entry name" value="NT_sf"/>
</dbReference>
<comment type="caution">
    <text evidence="2">The sequence shown here is derived from an EMBL/GenBank/DDBJ whole genome shotgun (WGS) entry which is preliminary data.</text>
</comment>
<dbReference type="AlphaFoldDB" id="A0A7X2T2T6"/>
<dbReference type="SUPFAM" id="SSF81301">
    <property type="entry name" value="Nucleotidyltransferase"/>
    <property type="match status" value="1"/>
</dbReference>
<accession>A0A7X2T2T6</accession>
<dbReference type="Pfam" id="PF18765">
    <property type="entry name" value="Polbeta"/>
    <property type="match status" value="1"/>
</dbReference>
<protein>
    <submittedName>
        <fullName evidence="2">Nucleotidyltransferase domain-containing protein</fullName>
    </submittedName>
</protein>
<dbReference type="CDD" id="cd05403">
    <property type="entry name" value="NT_KNTase_like"/>
    <property type="match status" value="1"/>
</dbReference>
<sequence length="100" mass="11689">MFGINKTVYKNMMDYFKNNIHIYQVIIFGSRAKGCYKYNSDIDLCISCDEKRRGSISEDIDDIVGIYSCDIVFEGHTNSELKEQIERFGKSMYSRETTQE</sequence>
<dbReference type="Gene3D" id="3.30.460.10">
    <property type="entry name" value="Beta Polymerase, domain 2"/>
    <property type="match status" value="1"/>
</dbReference>
<dbReference type="RefSeq" id="WP_154532212.1">
    <property type="nucleotide sequence ID" value="NZ_JAQXTV010000049.1"/>
</dbReference>
<evidence type="ECO:0000259" key="1">
    <source>
        <dbReference type="Pfam" id="PF18765"/>
    </source>
</evidence>
<organism evidence="2 3">
    <name type="scientific">Inconstantimicrobium porci</name>
    <dbReference type="NCBI Taxonomy" id="2652291"/>
    <lineage>
        <taxon>Bacteria</taxon>
        <taxon>Bacillati</taxon>
        <taxon>Bacillota</taxon>
        <taxon>Clostridia</taxon>
        <taxon>Eubacteriales</taxon>
        <taxon>Clostridiaceae</taxon>
        <taxon>Inconstantimicrobium</taxon>
    </lineage>
</organism>
<name>A0A7X2T2T6_9CLOT</name>
<dbReference type="GO" id="GO:0016740">
    <property type="term" value="F:transferase activity"/>
    <property type="evidence" value="ECO:0007669"/>
    <property type="project" value="UniProtKB-KW"/>
</dbReference>
<gene>
    <name evidence="2" type="ORF">FYJ33_13075</name>
</gene>
<feature type="domain" description="Polymerase beta nucleotidyltransferase" evidence="1">
    <location>
        <begin position="11"/>
        <end position="96"/>
    </location>
</feature>
<keyword evidence="3" id="KW-1185">Reference proteome</keyword>
<dbReference type="Proteomes" id="UP000460287">
    <property type="component" value="Unassembled WGS sequence"/>
</dbReference>
<dbReference type="EMBL" id="VULX01000027">
    <property type="protein sequence ID" value="MSR92298.1"/>
    <property type="molecule type" value="Genomic_DNA"/>
</dbReference>
<evidence type="ECO:0000313" key="3">
    <source>
        <dbReference type="Proteomes" id="UP000460287"/>
    </source>
</evidence>
<proteinExistence type="predicted"/>
<dbReference type="InterPro" id="IPR041633">
    <property type="entry name" value="Polbeta"/>
</dbReference>
<evidence type="ECO:0000313" key="2">
    <source>
        <dbReference type="EMBL" id="MSR92298.1"/>
    </source>
</evidence>
<reference evidence="2 3" key="1">
    <citation type="submission" date="2019-08" db="EMBL/GenBank/DDBJ databases">
        <title>In-depth cultivation of the pig gut microbiome towards novel bacterial diversity and tailored functional studies.</title>
        <authorList>
            <person name="Wylensek D."/>
            <person name="Hitch T.C.A."/>
            <person name="Clavel T."/>
        </authorList>
    </citation>
    <scope>NUCLEOTIDE SEQUENCE [LARGE SCALE GENOMIC DNA]</scope>
    <source>
        <strain evidence="2 3">WCA-383-APC-5B</strain>
    </source>
</reference>